<dbReference type="PANTHER" id="PTHR43392">
    <property type="entry name" value="AAA-TYPE ATPASE FAMILY PROTEIN / ANKYRIN REPEAT FAMILY PROTEIN"/>
    <property type="match status" value="1"/>
</dbReference>
<dbReference type="InterPro" id="IPR003593">
    <property type="entry name" value="AAA+_ATPase"/>
</dbReference>
<dbReference type="SUPFAM" id="SSF52540">
    <property type="entry name" value="P-loop containing nucleoside triphosphate hydrolases"/>
    <property type="match status" value="1"/>
</dbReference>
<dbReference type="PANTHER" id="PTHR43392:SF2">
    <property type="entry name" value="AAA-TYPE ATPASE FAMILY PROTEIN _ ANKYRIN REPEAT FAMILY PROTEIN"/>
    <property type="match status" value="1"/>
</dbReference>
<evidence type="ECO:0000256" key="2">
    <source>
        <dbReference type="ARBA" id="ARBA00022741"/>
    </source>
</evidence>
<dbReference type="InterPro" id="IPR003959">
    <property type="entry name" value="ATPase_AAA_core"/>
</dbReference>
<name>A0A6C0KHY6_9ZZZZ</name>
<comment type="similarity">
    <text evidence="1">Belongs to the CbxX/CfxQ family.</text>
</comment>
<evidence type="ECO:0000313" key="5">
    <source>
        <dbReference type="EMBL" id="QHU16811.1"/>
    </source>
</evidence>
<dbReference type="Pfam" id="PF00004">
    <property type="entry name" value="AAA"/>
    <property type="match status" value="1"/>
</dbReference>
<evidence type="ECO:0000256" key="1">
    <source>
        <dbReference type="ARBA" id="ARBA00010378"/>
    </source>
</evidence>
<keyword evidence="3" id="KW-0067">ATP-binding</keyword>
<evidence type="ECO:0000256" key="3">
    <source>
        <dbReference type="ARBA" id="ARBA00022840"/>
    </source>
</evidence>
<dbReference type="InterPro" id="IPR027417">
    <property type="entry name" value="P-loop_NTPase"/>
</dbReference>
<sequence length="434" mass="50945">MSDKQGVDFIEYLDKYRTVRHCRYNDYVNILNLINENYHFNDINDKNFTGVTAKKDSRDNYYHTHSPSLWNATTTQKDKISIDTLYTIWQKNHETDISFNLLPTAMPPVVEPDKIYNVVIDAKINTVQDLINIVEKNEYYANTSYNIDLKSLHCIKEDLINLNNMIGMENLKKSILDQLLYFIQELHVGKQVSEFKHTVLCGLPGTGKTEIAKILGVMYSKIGVLKSNIFKKVTRNDLIAGYLGQTAIKTKKVIQESLGGVLFIDEAYSLASPEQSDIYSKECLDTICEALSDHKDNLMVIIAGYEEELEETFFKTNRGLESRFIWRFKMDPYNSLEMMKIFKKKVLEHEWNFEKEDDIKEKWFADKKEIFKHFGRDMELLFTYTKISHSRRIYGKDKECRKKISLDDMNEGYETFLKNRKKKTDNQFIHTLFI</sequence>
<proteinExistence type="inferred from homology"/>
<dbReference type="SMART" id="SM00382">
    <property type="entry name" value="AAA"/>
    <property type="match status" value="1"/>
</dbReference>
<dbReference type="PRINTS" id="PR00819">
    <property type="entry name" value="CBXCFQXSUPER"/>
</dbReference>
<keyword evidence="2" id="KW-0547">Nucleotide-binding</keyword>
<dbReference type="GO" id="GO:0005524">
    <property type="term" value="F:ATP binding"/>
    <property type="evidence" value="ECO:0007669"/>
    <property type="project" value="UniProtKB-KW"/>
</dbReference>
<dbReference type="EMBL" id="MN740890">
    <property type="protein sequence ID" value="QHU16811.1"/>
    <property type="molecule type" value="Genomic_DNA"/>
</dbReference>
<organism evidence="5">
    <name type="scientific">viral metagenome</name>
    <dbReference type="NCBI Taxonomy" id="1070528"/>
    <lineage>
        <taxon>unclassified sequences</taxon>
        <taxon>metagenomes</taxon>
        <taxon>organismal metagenomes</taxon>
    </lineage>
</organism>
<dbReference type="InterPro" id="IPR000641">
    <property type="entry name" value="CbxX/CfxQ"/>
</dbReference>
<protein>
    <recommendedName>
        <fullName evidence="4">AAA+ ATPase domain-containing protein</fullName>
    </recommendedName>
</protein>
<feature type="domain" description="AAA+ ATPase" evidence="4">
    <location>
        <begin position="194"/>
        <end position="313"/>
    </location>
</feature>
<dbReference type="AlphaFoldDB" id="A0A6C0KHY6"/>
<evidence type="ECO:0000259" key="4">
    <source>
        <dbReference type="SMART" id="SM00382"/>
    </source>
</evidence>
<dbReference type="Gene3D" id="3.40.50.300">
    <property type="entry name" value="P-loop containing nucleotide triphosphate hydrolases"/>
    <property type="match status" value="1"/>
</dbReference>
<accession>A0A6C0KHY6</accession>
<dbReference type="CDD" id="cd00009">
    <property type="entry name" value="AAA"/>
    <property type="match status" value="1"/>
</dbReference>
<reference evidence="5" key="1">
    <citation type="journal article" date="2020" name="Nature">
        <title>Giant virus diversity and host interactions through global metagenomics.</title>
        <authorList>
            <person name="Schulz F."/>
            <person name="Roux S."/>
            <person name="Paez-Espino D."/>
            <person name="Jungbluth S."/>
            <person name="Walsh D.A."/>
            <person name="Denef V.J."/>
            <person name="McMahon K.D."/>
            <person name="Konstantinidis K.T."/>
            <person name="Eloe-Fadrosh E.A."/>
            <person name="Kyrpides N.C."/>
            <person name="Woyke T."/>
        </authorList>
    </citation>
    <scope>NUCLEOTIDE SEQUENCE</scope>
    <source>
        <strain evidence="5">GVMAG-S-3300012000-53</strain>
    </source>
</reference>
<dbReference type="InterPro" id="IPR050773">
    <property type="entry name" value="CbxX/CfxQ_RuBisCO_ESX"/>
</dbReference>
<dbReference type="GO" id="GO:0016887">
    <property type="term" value="F:ATP hydrolysis activity"/>
    <property type="evidence" value="ECO:0007669"/>
    <property type="project" value="InterPro"/>
</dbReference>